<name>A0A271J3M8_9BACT</name>
<organism evidence="4 5">
    <name type="scientific">Rubrivirga marina</name>
    <dbReference type="NCBI Taxonomy" id="1196024"/>
    <lineage>
        <taxon>Bacteria</taxon>
        <taxon>Pseudomonadati</taxon>
        <taxon>Rhodothermota</taxon>
        <taxon>Rhodothermia</taxon>
        <taxon>Rhodothermales</taxon>
        <taxon>Rubricoccaceae</taxon>
        <taxon>Rubrivirga</taxon>
    </lineage>
</organism>
<evidence type="ECO:0000313" key="5">
    <source>
        <dbReference type="Proteomes" id="UP000216339"/>
    </source>
</evidence>
<dbReference type="Proteomes" id="UP000216339">
    <property type="component" value="Unassembled WGS sequence"/>
</dbReference>
<dbReference type="OrthoDB" id="4317020at2"/>
<dbReference type="PANTHER" id="PTHR43201">
    <property type="entry name" value="ACYL-COA SYNTHETASE"/>
    <property type="match status" value="1"/>
</dbReference>
<gene>
    <name evidence="4" type="ORF">BSZ37_16340</name>
</gene>
<feature type="region of interest" description="Disordered" evidence="1">
    <location>
        <begin position="435"/>
        <end position="469"/>
    </location>
</feature>
<keyword evidence="5" id="KW-1185">Reference proteome</keyword>
<dbReference type="InterPro" id="IPR000873">
    <property type="entry name" value="AMP-dep_synth/lig_dom"/>
</dbReference>
<dbReference type="Gene3D" id="3.30.300.30">
    <property type="match status" value="1"/>
</dbReference>
<dbReference type="EMBL" id="MQWD01000001">
    <property type="protein sequence ID" value="PAP77897.1"/>
    <property type="molecule type" value="Genomic_DNA"/>
</dbReference>
<sequence length="469" mass="48732">MTVPDPVRHHAETRPEAPALATGAETWTWHDLDVRVGDAAARLTAMPERVAVCADTSPDLVVWVLAALRTGRVLVPLSTRWRPAAVAQALGRLGIDRALTDADLARLGAEAEGDARGGAPSIPLDRPFTVVHTSGSTGTPKAILHTVGNHVWSARGVNEALGVTERSRWLLDLPLYHVGGLGVVVRCALAGATIAIPPPDLGLVEGISGLRPTHASFVATQLRRLLDAGADLSGLDAVLLGGSAVPADLLDAAVEAGVPAVTSYGMTEMTSTVTATAPGADRVELATSGRPLPHRDLRIAESGEIEVSGPTRFAGTLGPDGLQPAPTWHPTGDVGHLDAEGRLVVTGRVDLQFVSGGENVRPEAIEAALLALDSVREAVVVPVPDAEFGARPVAFVRLDGDAEVNGVALGDAVRASLPGFMVPVAFHTWRGAEGLKPDRPALTREAERRAAGSGENGRGDDPQSHVPRS</sequence>
<dbReference type="Pfam" id="PF00501">
    <property type="entry name" value="AMP-binding"/>
    <property type="match status" value="1"/>
</dbReference>
<dbReference type="InterPro" id="IPR042099">
    <property type="entry name" value="ANL_N_sf"/>
</dbReference>
<dbReference type="Pfam" id="PF13193">
    <property type="entry name" value="AMP-binding_C"/>
    <property type="match status" value="1"/>
</dbReference>
<reference evidence="4 5" key="1">
    <citation type="submission" date="2016-11" db="EMBL/GenBank/DDBJ databases">
        <title>Study of marine rhodopsin-containing bacteria.</title>
        <authorList>
            <person name="Yoshizawa S."/>
            <person name="Kumagai Y."/>
            <person name="Kogure K."/>
        </authorList>
    </citation>
    <scope>NUCLEOTIDE SEQUENCE [LARGE SCALE GENOMIC DNA]</scope>
    <source>
        <strain evidence="4 5">SAORIC-28</strain>
    </source>
</reference>
<dbReference type="CDD" id="cd17630">
    <property type="entry name" value="OSB_MenE-like"/>
    <property type="match status" value="1"/>
</dbReference>
<accession>A0A271J3M8</accession>
<feature type="domain" description="AMP-dependent synthetase/ligase" evidence="2">
    <location>
        <begin position="8"/>
        <end position="306"/>
    </location>
</feature>
<evidence type="ECO:0000256" key="1">
    <source>
        <dbReference type="SAM" id="MobiDB-lite"/>
    </source>
</evidence>
<proteinExistence type="predicted"/>
<feature type="region of interest" description="Disordered" evidence="1">
    <location>
        <begin position="1"/>
        <end position="21"/>
    </location>
</feature>
<protein>
    <recommendedName>
        <fullName evidence="6">O-succinylbenzoate--CoA ligase</fullName>
    </recommendedName>
</protein>
<dbReference type="PROSITE" id="PS00455">
    <property type="entry name" value="AMP_BINDING"/>
    <property type="match status" value="1"/>
</dbReference>
<dbReference type="GO" id="GO:0031956">
    <property type="term" value="F:medium-chain fatty acid-CoA ligase activity"/>
    <property type="evidence" value="ECO:0007669"/>
    <property type="project" value="TreeGrafter"/>
</dbReference>
<dbReference type="InterPro" id="IPR020845">
    <property type="entry name" value="AMP-binding_CS"/>
</dbReference>
<evidence type="ECO:0000259" key="2">
    <source>
        <dbReference type="Pfam" id="PF00501"/>
    </source>
</evidence>
<evidence type="ECO:0000313" key="4">
    <source>
        <dbReference type="EMBL" id="PAP77897.1"/>
    </source>
</evidence>
<evidence type="ECO:0008006" key="6">
    <source>
        <dbReference type="Google" id="ProtNLM"/>
    </source>
</evidence>
<feature type="compositionally biased region" description="Basic and acidic residues" evidence="1">
    <location>
        <begin position="1"/>
        <end position="15"/>
    </location>
</feature>
<dbReference type="SUPFAM" id="SSF56801">
    <property type="entry name" value="Acetyl-CoA synthetase-like"/>
    <property type="match status" value="1"/>
</dbReference>
<dbReference type="AlphaFoldDB" id="A0A271J3M8"/>
<dbReference type="InterPro" id="IPR025110">
    <property type="entry name" value="AMP-bd_C"/>
</dbReference>
<feature type="domain" description="AMP-binding enzyme C-terminal" evidence="3">
    <location>
        <begin position="365"/>
        <end position="427"/>
    </location>
</feature>
<evidence type="ECO:0000259" key="3">
    <source>
        <dbReference type="Pfam" id="PF13193"/>
    </source>
</evidence>
<comment type="caution">
    <text evidence="4">The sequence shown here is derived from an EMBL/GenBank/DDBJ whole genome shotgun (WGS) entry which is preliminary data.</text>
</comment>
<feature type="compositionally biased region" description="Basic and acidic residues" evidence="1">
    <location>
        <begin position="435"/>
        <end position="450"/>
    </location>
</feature>
<dbReference type="RefSeq" id="WP_095511569.1">
    <property type="nucleotide sequence ID" value="NZ_MQWD01000001.1"/>
</dbReference>
<dbReference type="Gene3D" id="3.40.50.12780">
    <property type="entry name" value="N-terminal domain of ligase-like"/>
    <property type="match status" value="1"/>
</dbReference>
<dbReference type="PANTHER" id="PTHR43201:SF32">
    <property type="entry name" value="2-SUCCINYLBENZOATE--COA LIGASE, CHLOROPLASTIC_PEROXISOMAL"/>
    <property type="match status" value="1"/>
</dbReference>
<dbReference type="InterPro" id="IPR045851">
    <property type="entry name" value="AMP-bd_C_sf"/>
</dbReference>
<dbReference type="GO" id="GO:0006631">
    <property type="term" value="P:fatty acid metabolic process"/>
    <property type="evidence" value="ECO:0007669"/>
    <property type="project" value="TreeGrafter"/>
</dbReference>